<keyword evidence="8" id="KW-0812">Transmembrane</keyword>
<evidence type="ECO:0000256" key="4">
    <source>
        <dbReference type="ARBA" id="ARBA00022679"/>
    </source>
</evidence>
<keyword evidence="8" id="KW-1133">Transmembrane helix</keyword>
<dbReference type="Gene3D" id="1.10.287.130">
    <property type="match status" value="1"/>
</dbReference>
<organism evidence="11 12">
    <name type="scientific">Microscilla marina ATCC 23134</name>
    <dbReference type="NCBI Taxonomy" id="313606"/>
    <lineage>
        <taxon>Bacteria</taxon>
        <taxon>Pseudomonadati</taxon>
        <taxon>Bacteroidota</taxon>
        <taxon>Cytophagia</taxon>
        <taxon>Cytophagales</taxon>
        <taxon>Microscillaceae</taxon>
        <taxon>Microscilla</taxon>
    </lineage>
</organism>
<dbReference type="Pfam" id="PF02518">
    <property type="entry name" value="HATPase_c"/>
    <property type="match status" value="1"/>
</dbReference>
<evidence type="ECO:0000256" key="2">
    <source>
        <dbReference type="ARBA" id="ARBA00012438"/>
    </source>
</evidence>
<dbReference type="Gene3D" id="1.25.40.10">
    <property type="entry name" value="Tetratricopeptide repeat domain"/>
    <property type="match status" value="1"/>
</dbReference>
<keyword evidence="8" id="KW-0472">Membrane</keyword>
<dbReference type="PROSITE" id="PS50293">
    <property type="entry name" value="TPR_REGION"/>
    <property type="match status" value="1"/>
</dbReference>
<feature type="transmembrane region" description="Helical" evidence="8">
    <location>
        <begin position="363"/>
        <end position="385"/>
    </location>
</feature>
<feature type="domain" description="Histidine kinase" evidence="10">
    <location>
        <begin position="453"/>
        <end position="659"/>
    </location>
</feature>
<evidence type="ECO:0000256" key="1">
    <source>
        <dbReference type="ARBA" id="ARBA00000085"/>
    </source>
</evidence>
<dbReference type="SUPFAM" id="SSF55874">
    <property type="entry name" value="ATPase domain of HSP90 chaperone/DNA topoisomerase II/histidine kinase"/>
    <property type="match status" value="1"/>
</dbReference>
<dbReference type="AlphaFoldDB" id="A1ZKI1"/>
<sequence length="755" mass="87055">MKRLLSAILFITPLLLLAQTNHRQTTHWEQQLAQTPQDTQRVHLLLKITRSLTVNNPNKALQLAQEGYRLARRLKYTQGQSKLANQLGTIYYYKGVYDEALLHYFTALEINEKAQNTLEQGKNLNNIALTYQHLKQYQQALHYYMQALPKVKQKGSQAQLARVYNNIGIVYRHLDQKSKALDYYTQSLELNQQINDLKNQALNLNNIGQIYFDLGAYAKSISYTLQALKLNRQLDNKYEVINVLNNLGRAYTELYQLEQAQTYLDEVMTLLPQINSHTLQANYYDNQGQLLEKQGKYKEAIKVYHKLTQLKDSVFSTENSKRLAELQTRYNFEKRERENRVLKQQQNQQQKTITHQRKRNNTLLFTTIFGVSMGLVTLLVALKLFKAKEQQRRVNEALADKNEEIKSQTDALQEQKEAIGQQKEELQSQTEILKMVNQRLKDLDNFKQEATHMIVHDLKTPLNYVIAITDQEDVRQTGQQMLNMVLNILDVHKFDEAKMKLQKANWALNNIIEAAIKQVSFLANQKSIRISSSLQQNVQVKVDQHLMVRVFANLLTNAIKYSPNSGTISIVQDHLPENGATKHIKIKVIDQGEGIPKNQLDRIFDKFAQANARDLNNFRSSGLGLTFCKMAVEAHKGFISANSRPKKGTTITLTLPVIQVSERLVTNVANWTQTLEQKTSDLKKWITKTDQELLLPMVEVLQTLDVYDYSEIKKVLQGLEGVNSRALNVWKNAMHQTLLQCDEEGYKRLLEVIAV</sequence>
<dbReference type="SUPFAM" id="SSF48452">
    <property type="entry name" value="TPR-like"/>
    <property type="match status" value="1"/>
</dbReference>
<evidence type="ECO:0000313" key="11">
    <source>
        <dbReference type="EMBL" id="EAY29207.1"/>
    </source>
</evidence>
<evidence type="ECO:0000256" key="8">
    <source>
        <dbReference type="SAM" id="Phobius"/>
    </source>
</evidence>
<keyword evidence="7" id="KW-0175">Coiled coil</keyword>
<feature type="repeat" description="TPR" evidence="6">
    <location>
        <begin position="201"/>
        <end position="234"/>
    </location>
</feature>
<dbReference type="PROSITE" id="PS50005">
    <property type="entry name" value="TPR"/>
    <property type="match status" value="5"/>
</dbReference>
<keyword evidence="6" id="KW-0802">TPR repeat</keyword>
<keyword evidence="3" id="KW-0597">Phosphoprotein</keyword>
<dbReference type="EC" id="2.7.13.3" evidence="2"/>
<dbReference type="InterPro" id="IPR005467">
    <property type="entry name" value="His_kinase_dom"/>
</dbReference>
<dbReference type="Proteomes" id="UP000004095">
    <property type="component" value="Unassembled WGS sequence"/>
</dbReference>
<dbReference type="PANTHER" id="PTHR43047:SF72">
    <property type="entry name" value="OSMOSENSING HISTIDINE PROTEIN KINASE SLN1"/>
    <property type="match status" value="1"/>
</dbReference>
<dbReference type="EMBL" id="AAWS01000012">
    <property type="protein sequence ID" value="EAY29207.1"/>
    <property type="molecule type" value="Genomic_DNA"/>
</dbReference>
<dbReference type="InterPro" id="IPR019734">
    <property type="entry name" value="TPR_rpt"/>
</dbReference>
<dbReference type="SMART" id="SM00028">
    <property type="entry name" value="TPR"/>
    <property type="match status" value="6"/>
</dbReference>
<evidence type="ECO:0000313" key="12">
    <source>
        <dbReference type="Proteomes" id="UP000004095"/>
    </source>
</evidence>
<dbReference type="Gene3D" id="3.30.565.10">
    <property type="entry name" value="Histidine kinase-like ATPase, C-terminal domain"/>
    <property type="match status" value="1"/>
</dbReference>
<protein>
    <recommendedName>
        <fullName evidence="2">histidine kinase</fullName>
        <ecNumber evidence="2">2.7.13.3</ecNumber>
    </recommendedName>
</protein>
<dbReference type="InterPro" id="IPR011990">
    <property type="entry name" value="TPR-like_helical_dom_sf"/>
</dbReference>
<dbReference type="eggNOG" id="COG2205">
    <property type="taxonomic scope" value="Bacteria"/>
</dbReference>
<keyword evidence="12" id="KW-1185">Reference proteome</keyword>
<dbReference type="InterPro" id="IPR036097">
    <property type="entry name" value="HisK_dim/P_sf"/>
</dbReference>
<dbReference type="GO" id="GO:0000155">
    <property type="term" value="F:phosphorelay sensor kinase activity"/>
    <property type="evidence" value="ECO:0007669"/>
    <property type="project" value="InterPro"/>
</dbReference>
<evidence type="ECO:0000259" key="10">
    <source>
        <dbReference type="PROSITE" id="PS50109"/>
    </source>
</evidence>
<keyword evidence="4" id="KW-0808">Transferase</keyword>
<keyword evidence="9" id="KW-0732">Signal</keyword>
<dbReference type="SMART" id="SM00387">
    <property type="entry name" value="HATPase_c"/>
    <property type="match status" value="1"/>
</dbReference>
<dbReference type="RefSeq" id="WP_002696852.1">
    <property type="nucleotide sequence ID" value="NZ_AAWS01000012.1"/>
</dbReference>
<dbReference type="InterPro" id="IPR003594">
    <property type="entry name" value="HATPase_dom"/>
</dbReference>
<dbReference type="eggNOG" id="COG0457">
    <property type="taxonomic scope" value="Bacteria"/>
</dbReference>
<feature type="repeat" description="TPR" evidence="6">
    <location>
        <begin position="241"/>
        <end position="274"/>
    </location>
</feature>
<proteinExistence type="predicted"/>
<dbReference type="InterPro" id="IPR036890">
    <property type="entry name" value="HATPase_C_sf"/>
</dbReference>
<feature type="repeat" description="TPR" evidence="6">
    <location>
        <begin position="161"/>
        <end position="194"/>
    </location>
</feature>
<feature type="chain" id="PRO_5002641977" description="histidine kinase" evidence="9">
    <location>
        <begin position="19"/>
        <end position="755"/>
    </location>
</feature>
<feature type="signal peptide" evidence="9">
    <location>
        <begin position="1"/>
        <end position="18"/>
    </location>
</feature>
<dbReference type="OrthoDB" id="9781208at2"/>
<feature type="repeat" description="TPR" evidence="6">
    <location>
        <begin position="81"/>
        <end position="114"/>
    </location>
</feature>
<dbReference type="GO" id="GO:0009927">
    <property type="term" value="F:histidine phosphotransfer kinase activity"/>
    <property type="evidence" value="ECO:0007669"/>
    <property type="project" value="TreeGrafter"/>
</dbReference>
<dbReference type="PANTHER" id="PTHR43047">
    <property type="entry name" value="TWO-COMPONENT HISTIDINE PROTEIN KINASE"/>
    <property type="match status" value="1"/>
</dbReference>
<dbReference type="InterPro" id="IPR004358">
    <property type="entry name" value="Sig_transdc_His_kin-like_C"/>
</dbReference>
<dbReference type="PROSITE" id="PS50109">
    <property type="entry name" value="HIS_KIN"/>
    <property type="match status" value="1"/>
</dbReference>
<name>A1ZKI1_MICM2</name>
<dbReference type="FunFam" id="3.30.565.10:FF:000006">
    <property type="entry name" value="Sensor histidine kinase WalK"/>
    <property type="match status" value="1"/>
</dbReference>
<comment type="catalytic activity">
    <reaction evidence="1">
        <text>ATP + protein L-histidine = ADP + protein N-phospho-L-histidine.</text>
        <dbReference type="EC" id="2.7.13.3"/>
    </reaction>
</comment>
<evidence type="ECO:0000256" key="6">
    <source>
        <dbReference type="PROSITE-ProRule" id="PRU00339"/>
    </source>
</evidence>
<gene>
    <name evidence="11" type="ORF">M23134_02398</name>
</gene>
<dbReference type="Pfam" id="PF13181">
    <property type="entry name" value="TPR_8"/>
    <property type="match status" value="1"/>
</dbReference>
<feature type="coiled-coil region" evidence="7">
    <location>
        <begin position="384"/>
        <end position="443"/>
    </location>
</feature>
<feature type="repeat" description="TPR" evidence="6">
    <location>
        <begin position="281"/>
        <end position="314"/>
    </location>
</feature>
<dbReference type="SUPFAM" id="SSF47384">
    <property type="entry name" value="Homodimeric domain of signal transducing histidine kinase"/>
    <property type="match status" value="1"/>
</dbReference>
<evidence type="ECO:0000256" key="7">
    <source>
        <dbReference type="SAM" id="Coils"/>
    </source>
</evidence>
<accession>A1ZKI1</accession>
<evidence type="ECO:0000256" key="5">
    <source>
        <dbReference type="ARBA" id="ARBA00022777"/>
    </source>
</evidence>
<evidence type="ECO:0000256" key="9">
    <source>
        <dbReference type="SAM" id="SignalP"/>
    </source>
</evidence>
<dbReference type="GO" id="GO:0005886">
    <property type="term" value="C:plasma membrane"/>
    <property type="evidence" value="ECO:0007669"/>
    <property type="project" value="TreeGrafter"/>
</dbReference>
<dbReference type="Pfam" id="PF13424">
    <property type="entry name" value="TPR_12"/>
    <property type="match status" value="2"/>
</dbReference>
<keyword evidence="5" id="KW-0418">Kinase</keyword>
<reference evidence="11 12" key="1">
    <citation type="submission" date="2007-01" db="EMBL/GenBank/DDBJ databases">
        <authorList>
            <person name="Haygood M."/>
            <person name="Podell S."/>
            <person name="Anderson C."/>
            <person name="Hopkinson B."/>
            <person name="Roe K."/>
            <person name="Barbeau K."/>
            <person name="Gaasterland T."/>
            <person name="Ferriera S."/>
            <person name="Johnson J."/>
            <person name="Kravitz S."/>
            <person name="Beeson K."/>
            <person name="Sutton G."/>
            <person name="Rogers Y.-H."/>
            <person name="Friedman R."/>
            <person name="Frazier M."/>
            <person name="Venter J.C."/>
        </authorList>
    </citation>
    <scope>NUCLEOTIDE SEQUENCE [LARGE SCALE GENOMIC DNA]</scope>
    <source>
        <strain evidence="11 12">ATCC 23134</strain>
    </source>
</reference>
<comment type="caution">
    <text evidence="11">The sequence shown here is derived from an EMBL/GenBank/DDBJ whole genome shotgun (WGS) entry which is preliminary data.</text>
</comment>
<evidence type="ECO:0000256" key="3">
    <source>
        <dbReference type="ARBA" id="ARBA00022553"/>
    </source>
</evidence>
<dbReference type="PRINTS" id="PR00344">
    <property type="entry name" value="BCTRLSENSOR"/>
</dbReference>